<keyword evidence="3" id="KW-1185">Reference proteome</keyword>
<sequence>MTGIKRLVLRAAAAVERAVERVFFRGDLTRLVIEPYHGYATPEHLIARGRVLALRASERAPGGGSRLANARQMLRLFATHEVADVTVSAGDVTAVSDAEGYFTLLLPRDGRTGWIDVTVSTGDATATCPVLVADPAAQLMVVSDIDDTMMRTGAYSTLRNLWTSFTGSVESREVFGDGVELMRMLHADGRNPVYFVSSSPWNFHDFLDDVFARAGLPVAPKFLKDYGFGKDQFITASHGSHKGDAVDRLMAANPDLPVVLIGDTGQHDAHIYADAAIRHPGRVLHVVLRTTVDGLDTDDRLQIERLGAVNVPVSVSTDYRDALARLAVAVRPAA</sequence>
<dbReference type="EMBL" id="JAJATZ010000003">
    <property type="protein sequence ID" value="MCB5199289.1"/>
    <property type="molecule type" value="Genomic_DNA"/>
</dbReference>
<dbReference type="PANTHER" id="PTHR28208">
    <property type="entry name" value="PHOSPHATIDATE PHOSPHATASE APP1"/>
    <property type="match status" value="1"/>
</dbReference>
<accession>A0ABS8BUM7</accession>
<dbReference type="RefSeq" id="WP_226748063.1">
    <property type="nucleotide sequence ID" value="NZ_JAJATZ010000003.1"/>
</dbReference>
<dbReference type="InterPro" id="IPR019236">
    <property type="entry name" value="APP1_cat"/>
</dbReference>
<comment type="caution">
    <text evidence="2">The sequence shown here is derived from an EMBL/GenBank/DDBJ whole genome shotgun (WGS) entry which is preliminary data.</text>
</comment>
<dbReference type="PANTHER" id="PTHR28208:SF3">
    <property type="entry name" value="PHOSPHATIDATE PHOSPHATASE APP1"/>
    <property type="match status" value="1"/>
</dbReference>
<dbReference type="Proteomes" id="UP001138961">
    <property type="component" value="Unassembled WGS sequence"/>
</dbReference>
<dbReference type="Pfam" id="PF09949">
    <property type="entry name" value="APP1_cat"/>
    <property type="match status" value="1"/>
</dbReference>
<reference evidence="2" key="1">
    <citation type="submission" date="2021-10" db="EMBL/GenBank/DDBJ databases">
        <title>Loktanella gaetbuli sp. nov., isolated from a tidal flat.</title>
        <authorList>
            <person name="Park S."/>
            <person name="Yoon J.-H."/>
        </authorList>
    </citation>
    <scope>NUCLEOTIDE SEQUENCE</scope>
    <source>
        <strain evidence="2">TSTF-M6</strain>
    </source>
</reference>
<protein>
    <submittedName>
        <fullName evidence="2">DUF2183 domain-containing protein</fullName>
    </submittedName>
</protein>
<dbReference type="InterPro" id="IPR052935">
    <property type="entry name" value="Mg2+_PAP"/>
</dbReference>
<proteinExistence type="predicted"/>
<evidence type="ECO:0000313" key="2">
    <source>
        <dbReference type="EMBL" id="MCB5199289.1"/>
    </source>
</evidence>
<feature type="domain" description="Phosphatidate phosphatase APP1 catalytic" evidence="1">
    <location>
        <begin position="140"/>
        <end position="289"/>
    </location>
</feature>
<gene>
    <name evidence="2" type="ORF">LGQ03_08550</name>
</gene>
<organism evidence="2 3">
    <name type="scientific">Loktanella gaetbuli</name>
    <dbReference type="NCBI Taxonomy" id="2881335"/>
    <lineage>
        <taxon>Bacteria</taxon>
        <taxon>Pseudomonadati</taxon>
        <taxon>Pseudomonadota</taxon>
        <taxon>Alphaproteobacteria</taxon>
        <taxon>Rhodobacterales</taxon>
        <taxon>Roseobacteraceae</taxon>
        <taxon>Loktanella</taxon>
    </lineage>
</organism>
<name>A0ABS8BUM7_9RHOB</name>
<evidence type="ECO:0000259" key="1">
    <source>
        <dbReference type="Pfam" id="PF09949"/>
    </source>
</evidence>
<evidence type="ECO:0000313" key="3">
    <source>
        <dbReference type="Proteomes" id="UP001138961"/>
    </source>
</evidence>